<evidence type="ECO:0000313" key="16">
    <source>
        <dbReference type="Proteomes" id="UP000195871"/>
    </source>
</evidence>
<dbReference type="InterPro" id="IPR001715">
    <property type="entry name" value="CH_dom"/>
</dbReference>
<dbReference type="InterPro" id="IPR036133">
    <property type="entry name" value="EB1_C_sf"/>
</dbReference>
<name>A0A1V2LS53_PICKU</name>
<dbReference type="Proteomes" id="UP000189274">
    <property type="component" value="Unassembled WGS sequence"/>
</dbReference>
<dbReference type="GO" id="GO:0051233">
    <property type="term" value="C:spindle midzone"/>
    <property type="evidence" value="ECO:0007669"/>
    <property type="project" value="UniProtKB-ARBA"/>
</dbReference>
<dbReference type="EMBL" id="NHMM01000001">
    <property type="protein sequence ID" value="OUT24739.1"/>
    <property type="molecule type" value="Genomic_DNA"/>
</dbReference>
<comment type="caution">
    <text evidence="13">The sequence shown here is derived from an EMBL/GenBank/DDBJ whole genome shotgun (WGS) entry which is preliminary data.</text>
</comment>
<dbReference type="VEuPathDB" id="FungiDB:C5L36_0C11100"/>
<dbReference type="Pfam" id="PF00307">
    <property type="entry name" value="CH"/>
    <property type="match status" value="1"/>
</dbReference>
<evidence type="ECO:0000313" key="13">
    <source>
        <dbReference type="EMBL" id="ONH76396.1"/>
    </source>
</evidence>
<dbReference type="FunFam" id="1.10.418.10:FF:000028">
    <property type="entry name" value="RP/EB family microtubule-associated protein"/>
    <property type="match status" value="1"/>
</dbReference>
<dbReference type="SUPFAM" id="SSF47576">
    <property type="entry name" value="Calponin-homology domain, CH-domain"/>
    <property type="match status" value="1"/>
</dbReference>
<reference evidence="15" key="1">
    <citation type="journal article" date="2017" name="Genome Announc.">
        <title>Genome sequences of Cyberlindnera fabianii 65, Pichia kudriavzevii 129, and Saccharomyces cerevisiae 131 isolated from fermented masau fruits in Zimbabwe.</title>
        <authorList>
            <person name="van Rijswijck I.M.H."/>
            <person name="Derks M.F.L."/>
            <person name="Abee T."/>
            <person name="de Ridder D."/>
            <person name="Smid E.J."/>
        </authorList>
    </citation>
    <scope>NUCLEOTIDE SEQUENCE [LARGE SCALE GENOMIC DNA]</scope>
    <source>
        <strain evidence="15">129</strain>
    </source>
</reference>
<evidence type="ECO:0000256" key="10">
    <source>
        <dbReference type="SAM" id="MobiDB-lite"/>
    </source>
</evidence>
<keyword evidence="7" id="KW-0206">Cytoskeleton</keyword>
<dbReference type="GO" id="GO:0035371">
    <property type="term" value="C:microtubule plus-end"/>
    <property type="evidence" value="ECO:0007669"/>
    <property type="project" value="UniProtKB-ARBA"/>
</dbReference>
<evidence type="ECO:0000256" key="8">
    <source>
        <dbReference type="ARBA" id="ARBA00023306"/>
    </source>
</evidence>
<evidence type="ECO:0000256" key="9">
    <source>
        <dbReference type="PROSITE-ProRule" id="PRU00576"/>
    </source>
</evidence>
<feature type="compositionally biased region" description="Polar residues" evidence="10">
    <location>
        <begin position="163"/>
        <end position="174"/>
    </location>
</feature>
<feature type="region of interest" description="Disordered" evidence="10">
    <location>
        <begin position="252"/>
        <end position="313"/>
    </location>
</feature>
<dbReference type="Pfam" id="PF03271">
    <property type="entry name" value="EB1"/>
    <property type="match status" value="1"/>
</dbReference>
<accession>A0A1V2LS53</accession>
<evidence type="ECO:0000256" key="1">
    <source>
        <dbReference type="ARBA" id="ARBA00004245"/>
    </source>
</evidence>
<proteinExistence type="inferred from homology"/>
<evidence type="ECO:0000313" key="15">
    <source>
        <dbReference type="Proteomes" id="UP000189274"/>
    </source>
</evidence>
<sequence>MAIVGASKSELLDWINASFAVNYTKIEQCGTGAIYCLIFDALYPNTINVSRVHRSPQSEFQTMSNYKLLQQGFNKAKITRNINVEKLTKCRLQDNLEFLQWFGKLWCDHHKDFSFSSSSSRQSSRPTSRRTTINTPKQSLERPLRSERLTKPDKNERSERAFPSTSRISEQNNKSVQYEKEMQLLSSQLQDMTNLKNGLEIERNFYFNKLRDIEILCQNISQTSNKENISTMQLISDIMDIMYTTEDGFLLPDEEENDDVEGQDSELPELSPQNHDRSNELLDQDTLDTIQTEKSLVTPNQTQTDHLFDDETF</sequence>
<feature type="compositionally biased region" description="Low complexity" evidence="10">
    <location>
        <begin position="114"/>
        <end position="132"/>
    </location>
</feature>
<evidence type="ECO:0000256" key="2">
    <source>
        <dbReference type="ARBA" id="ARBA00010729"/>
    </source>
</evidence>
<gene>
    <name evidence="13" type="ORF">BOH78_1247</name>
    <name evidence="14" type="ORF">CAS74_001129</name>
</gene>
<dbReference type="Gene3D" id="1.10.418.10">
    <property type="entry name" value="Calponin-like domain"/>
    <property type="match status" value="1"/>
</dbReference>
<keyword evidence="5 9" id="KW-0493">Microtubule</keyword>
<evidence type="ECO:0000256" key="7">
    <source>
        <dbReference type="ARBA" id="ARBA00023212"/>
    </source>
</evidence>
<feature type="domain" description="EB1 C-terminal" evidence="12">
    <location>
        <begin position="174"/>
        <end position="251"/>
    </location>
</feature>
<dbReference type="GO" id="GO:0007010">
    <property type="term" value="P:cytoskeleton organization"/>
    <property type="evidence" value="ECO:0007669"/>
    <property type="project" value="UniProtKB-ARBA"/>
</dbReference>
<dbReference type="InterPro" id="IPR004953">
    <property type="entry name" value="EB1_C"/>
</dbReference>
<keyword evidence="3" id="KW-0963">Cytoplasm</keyword>
<protein>
    <submittedName>
        <fullName evidence="13">Protein BIM1</fullName>
    </submittedName>
</protein>
<feature type="compositionally biased region" description="Basic and acidic residues" evidence="10">
    <location>
        <begin position="139"/>
        <end position="160"/>
    </location>
</feature>
<comment type="similarity">
    <text evidence="2">Belongs to the MAPRE family.</text>
</comment>
<dbReference type="Proteomes" id="UP000195871">
    <property type="component" value="Unassembled WGS sequence"/>
</dbReference>
<dbReference type="InterPro" id="IPR027328">
    <property type="entry name" value="MAPRE"/>
</dbReference>
<comment type="subcellular location">
    <subcellularLocation>
        <location evidence="1">Cytoplasm</location>
        <location evidence="1">Cytoskeleton</location>
    </subcellularLocation>
</comment>
<evidence type="ECO:0000256" key="5">
    <source>
        <dbReference type="ARBA" id="ARBA00022701"/>
    </source>
</evidence>
<evidence type="ECO:0000259" key="12">
    <source>
        <dbReference type="PROSITE" id="PS51230"/>
    </source>
</evidence>
<dbReference type="PROSITE" id="PS51230">
    <property type="entry name" value="EB1_C"/>
    <property type="match status" value="1"/>
</dbReference>
<evidence type="ECO:0000313" key="14">
    <source>
        <dbReference type="EMBL" id="OUT24739.1"/>
    </source>
</evidence>
<dbReference type="InterPro" id="IPR036872">
    <property type="entry name" value="CH_dom_sf"/>
</dbReference>
<dbReference type="GO" id="GO:0072686">
    <property type="term" value="C:mitotic spindle"/>
    <property type="evidence" value="ECO:0007669"/>
    <property type="project" value="UniProtKB-ARBA"/>
</dbReference>
<dbReference type="Gene3D" id="1.20.5.1430">
    <property type="match status" value="1"/>
</dbReference>
<organism evidence="13 15">
    <name type="scientific">Pichia kudriavzevii</name>
    <name type="common">Yeast</name>
    <name type="synonym">Issatchenkia orientalis</name>
    <dbReference type="NCBI Taxonomy" id="4909"/>
    <lineage>
        <taxon>Eukaryota</taxon>
        <taxon>Fungi</taxon>
        <taxon>Dikarya</taxon>
        <taxon>Ascomycota</taxon>
        <taxon>Saccharomycotina</taxon>
        <taxon>Pichiomycetes</taxon>
        <taxon>Pichiales</taxon>
        <taxon>Pichiaceae</taxon>
        <taxon>Pichia</taxon>
    </lineage>
</organism>
<evidence type="ECO:0000256" key="3">
    <source>
        <dbReference type="ARBA" id="ARBA00022490"/>
    </source>
</evidence>
<reference evidence="14 16" key="3">
    <citation type="submission" date="2017-05" db="EMBL/GenBank/DDBJ databases">
        <title>The Genome Sequence of Candida krusei Ckrusei653.</title>
        <authorList>
            <person name="Cuomo C."/>
            <person name="Forche A."/>
            <person name="Young S."/>
            <person name="Abouelleil A."/>
            <person name="Cao P."/>
            <person name="Chapman S."/>
            <person name="Cusick C."/>
            <person name="Shea T."/>
            <person name="Nusbaum C."/>
            <person name="Birren B."/>
        </authorList>
    </citation>
    <scope>NUCLEOTIDE SEQUENCE [LARGE SCALE GENOMIC DNA]</scope>
    <source>
        <strain evidence="14 16">Ckrusei653</strain>
    </source>
</reference>
<keyword evidence="8" id="KW-0131">Cell cycle</keyword>
<dbReference type="AlphaFoldDB" id="A0A1V2LS53"/>
<evidence type="ECO:0000256" key="4">
    <source>
        <dbReference type="ARBA" id="ARBA00022618"/>
    </source>
</evidence>
<dbReference type="GO" id="GO:0051010">
    <property type="term" value="F:microtubule plus-end binding"/>
    <property type="evidence" value="ECO:0007669"/>
    <property type="project" value="UniProtKB-ARBA"/>
</dbReference>
<feature type="region of interest" description="Disordered" evidence="10">
    <location>
        <begin position="114"/>
        <end position="174"/>
    </location>
</feature>
<dbReference type="EMBL" id="MQVM01000004">
    <property type="protein sequence ID" value="ONH76396.1"/>
    <property type="molecule type" value="Genomic_DNA"/>
</dbReference>
<dbReference type="GO" id="GO:0030473">
    <property type="term" value="P:nuclear migration along microtubule"/>
    <property type="evidence" value="ECO:0007669"/>
    <property type="project" value="UniProtKB-ARBA"/>
</dbReference>
<feature type="compositionally biased region" description="Acidic residues" evidence="10">
    <location>
        <begin position="252"/>
        <end position="267"/>
    </location>
</feature>
<dbReference type="PANTHER" id="PTHR10623">
    <property type="entry name" value="MICROTUBULE-ASSOCIATED PROTEIN RP/EB FAMILY MEMBER"/>
    <property type="match status" value="1"/>
</dbReference>
<dbReference type="SUPFAM" id="SSF140612">
    <property type="entry name" value="EB1 dimerisation domain-like"/>
    <property type="match status" value="1"/>
</dbReference>
<keyword evidence="6" id="KW-0498">Mitosis</keyword>
<evidence type="ECO:0000259" key="11">
    <source>
        <dbReference type="PROSITE" id="PS50021"/>
    </source>
</evidence>
<feature type="compositionally biased region" description="Polar residues" evidence="10">
    <location>
        <begin position="287"/>
        <end position="305"/>
    </location>
</feature>
<feature type="domain" description="Calponin-homology (CH)" evidence="11">
    <location>
        <begin position="5"/>
        <end position="107"/>
    </location>
</feature>
<reference evidence="13" key="2">
    <citation type="submission" date="2017-01" db="EMBL/GenBank/DDBJ databases">
        <authorList>
            <person name="Mah S.A."/>
            <person name="Swanson W.J."/>
            <person name="Moy G.W."/>
            <person name="Vacquier V.D."/>
        </authorList>
    </citation>
    <scope>NUCLEOTIDE SEQUENCE [LARGE SCALE GENOMIC DNA]</scope>
    <source>
        <strain evidence="13">129</strain>
    </source>
</reference>
<dbReference type="PROSITE" id="PS50021">
    <property type="entry name" value="CH"/>
    <property type="match status" value="1"/>
</dbReference>
<keyword evidence="4" id="KW-0132">Cell division</keyword>
<dbReference type="GO" id="GO:0035372">
    <property type="term" value="P:protein localization to microtubule"/>
    <property type="evidence" value="ECO:0007669"/>
    <property type="project" value="UniProtKB-ARBA"/>
</dbReference>
<evidence type="ECO:0000256" key="6">
    <source>
        <dbReference type="ARBA" id="ARBA00022776"/>
    </source>
</evidence>
<dbReference type="GO" id="GO:0051301">
    <property type="term" value="P:cell division"/>
    <property type="evidence" value="ECO:0007669"/>
    <property type="project" value="UniProtKB-KW"/>
</dbReference>